<comment type="caution">
    <text evidence="2">The sequence shown here is derived from an EMBL/GenBank/DDBJ whole genome shotgun (WGS) entry which is preliminary data.</text>
</comment>
<sequence length="55" mass="6107">MLAAPQSSGVFDSAVLFLIGTWIFFDMEETAFILYAAVYLALGIAAMFIRKKTQK</sequence>
<keyword evidence="1" id="KW-1133">Transmembrane helix</keyword>
<dbReference type="AlphaFoldDB" id="A0A7X3MKZ0"/>
<dbReference type="RefSeq" id="WP_159754874.1">
    <property type="nucleotide sequence ID" value="NZ_WUQX01000001.1"/>
</dbReference>
<keyword evidence="1" id="KW-0472">Membrane</keyword>
<protein>
    <submittedName>
        <fullName evidence="2">Uncharacterized protein</fullName>
    </submittedName>
</protein>
<name>A0A7X3MKZ0_9FIRM</name>
<feature type="transmembrane region" description="Helical" evidence="1">
    <location>
        <begin position="31"/>
        <end position="49"/>
    </location>
</feature>
<keyword evidence="3" id="KW-1185">Reference proteome</keyword>
<reference evidence="2 3" key="1">
    <citation type="submission" date="2019-12" db="EMBL/GenBank/DDBJ databases">
        <title>Sporaefaciens musculi gen. nov., sp. nov., a novel bacterium isolated from the caecum of an obese mouse.</title>
        <authorList>
            <person name="Rasmussen T.S."/>
            <person name="Streidl T."/>
            <person name="Hitch T.C.A."/>
            <person name="Wortmann E."/>
            <person name="Deptula P."/>
            <person name="Hansen M."/>
            <person name="Nielsen D.S."/>
            <person name="Clavel T."/>
            <person name="Vogensen F.K."/>
        </authorList>
    </citation>
    <scope>NUCLEOTIDE SEQUENCE [LARGE SCALE GENOMIC DNA]</scope>
    <source>
        <strain evidence="2 3">WCA-9-b2</strain>
    </source>
</reference>
<organism evidence="2 3">
    <name type="scientific">Sporofaciens musculi</name>
    <dbReference type="NCBI Taxonomy" id="2681861"/>
    <lineage>
        <taxon>Bacteria</taxon>
        <taxon>Bacillati</taxon>
        <taxon>Bacillota</taxon>
        <taxon>Clostridia</taxon>
        <taxon>Lachnospirales</taxon>
        <taxon>Lachnospiraceae</taxon>
        <taxon>Sporofaciens</taxon>
    </lineage>
</organism>
<evidence type="ECO:0000313" key="2">
    <source>
        <dbReference type="EMBL" id="MXP78361.1"/>
    </source>
</evidence>
<accession>A0A7X3MKZ0</accession>
<keyword evidence="1" id="KW-0812">Transmembrane</keyword>
<evidence type="ECO:0000256" key="1">
    <source>
        <dbReference type="SAM" id="Phobius"/>
    </source>
</evidence>
<dbReference type="Proteomes" id="UP000460412">
    <property type="component" value="Unassembled WGS sequence"/>
</dbReference>
<dbReference type="EMBL" id="WUQX01000001">
    <property type="protein sequence ID" value="MXP78361.1"/>
    <property type="molecule type" value="Genomic_DNA"/>
</dbReference>
<gene>
    <name evidence="2" type="ORF">GN277_24355</name>
</gene>
<evidence type="ECO:0000313" key="3">
    <source>
        <dbReference type="Proteomes" id="UP000460412"/>
    </source>
</evidence>
<proteinExistence type="predicted"/>
<feature type="transmembrane region" description="Helical" evidence="1">
    <location>
        <begin position="7"/>
        <end position="25"/>
    </location>
</feature>